<sequence>METMVKKFQQKYKRVRDEMGRWDELQSRLLSQFGNASSIIERLEVLREAKNYGALRCVPGIREAVLGKQMEALEMIFCSMRETMKEFHSVVMSLGKIAHDGSQLLKGGSAPTTRQMRLQVGIWPSLADCLDGLKSIHEMYQSEYLLKSSVISSLTWKCSASDIVALRELLVDQPNIPKDEVQSIFDIIFAEEIY</sequence>
<evidence type="ECO:0000313" key="3">
    <source>
        <dbReference type="RefSeq" id="XP_029123460.1"/>
    </source>
</evidence>
<dbReference type="OrthoDB" id="2018540at2759"/>
<organism evidence="1 3">
    <name type="scientific">Elaeis guineensis var. tenera</name>
    <name type="common">Oil palm</name>
    <dbReference type="NCBI Taxonomy" id="51953"/>
    <lineage>
        <taxon>Eukaryota</taxon>
        <taxon>Viridiplantae</taxon>
        <taxon>Streptophyta</taxon>
        <taxon>Embryophyta</taxon>
        <taxon>Tracheophyta</taxon>
        <taxon>Spermatophyta</taxon>
        <taxon>Magnoliopsida</taxon>
        <taxon>Liliopsida</taxon>
        <taxon>Arecaceae</taxon>
        <taxon>Arecoideae</taxon>
        <taxon>Cocoseae</taxon>
        <taxon>Elaeidinae</taxon>
        <taxon>Elaeis</taxon>
    </lineage>
</organism>
<gene>
    <name evidence="2 3" type="primary">LOC105055245</name>
</gene>
<accession>A0A8N4F2H7</accession>
<dbReference type="InterPro" id="IPR029159">
    <property type="entry name" value="CA109-like"/>
</dbReference>
<proteinExistence type="predicted"/>
<dbReference type="PANTHER" id="PTHR37904">
    <property type="entry name" value="OS10G0566900 PROTEIN"/>
    <property type="match status" value="1"/>
</dbReference>
<evidence type="ECO:0000313" key="1">
    <source>
        <dbReference type="Proteomes" id="UP000504607"/>
    </source>
</evidence>
<dbReference type="RefSeq" id="XP_073103021.1">
    <property type="nucleotide sequence ID" value="XM_073246920.1"/>
</dbReference>
<dbReference type="RefSeq" id="XP_029123459.1">
    <property type="nucleotide sequence ID" value="XM_029267626.1"/>
</dbReference>
<dbReference type="PANTHER" id="PTHR37904:SF2">
    <property type="entry name" value="OS10G0566900 PROTEIN"/>
    <property type="match status" value="1"/>
</dbReference>
<dbReference type="GeneID" id="105055245"/>
<dbReference type="Pfam" id="PF15011">
    <property type="entry name" value="CA109-like"/>
    <property type="match status" value="1"/>
</dbReference>
<dbReference type="AlphaFoldDB" id="A0A8N4F2H7"/>
<reference evidence="2 3" key="1">
    <citation type="submission" date="2025-04" db="UniProtKB">
        <authorList>
            <consortium name="RefSeq"/>
        </authorList>
    </citation>
    <scope>IDENTIFICATION</scope>
</reference>
<dbReference type="Proteomes" id="UP000504607">
    <property type="component" value="Chromosome 12"/>
</dbReference>
<dbReference type="RefSeq" id="XP_029123460.1">
    <property type="nucleotide sequence ID" value="XM_029267627.1"/>
</dbReference>
<evidence type="ECO:0000313" key="2">
    <source>
        <dbReference type="RefSeq" id="XP_029123459.1"/>
    </source>
</evidence>
<dbReference type="InterPro" id="IPR038985">
    <property type="entry name" value="OPRN-like"/>
</dbReference>
<protein>
    <submittedName>
        <fullName evidence="2 3">Uncharacterized protein At5g43822</fullName>
    </submittedName>
</protein>
<keyword evidence="1" id="KW-1185">Reference proteome</keyword>
<name>A0A8N4F2H7_ELAGV</name>